<dbReference type="CDD" id="cd08662">
    <property type="entry name" value="M13"/>
    <property type="match status" value="1"/>
</dbReference>
<feature type="domain" description="Peptidase M13 N-terminal" evidence="9">
    <location>
        <begin position="141"/>
        <end position="506"/>
    </location>
</feature>
<protein>
    <submittedName>
        <fullName evidence="11">Endothelin-converting enzyme 2-like</fullName>
    </submittedName>
</protein>
<organism evidence="10 11">
    <name type="scientific">Saccoglossus kowalevskii</name>
    <name type="common">Acorn worm</name>
    <dbReference type="NCBI Taxonomy" id="10224"/>
    <lineage>
        <taxon>Eukaryota</taxon>
        <taxon>Metazoa</taxon>
        <taxon>Hemichordata</taxon>
        <taxon>Enteropneusta</taxon>
        <taxon>Harrimaniidae</taxon>
        <taxon>Saccoglossus</taxon>
    </lineage>
</organism>
<dbReference type="GeneID" id="102804134"/>
<name>A0ABM0MIQ0_SACKO</name>
<evidence type="ECO:0000313" key="10">
    <source>
        <dbReference type="Proteomes" id="UP000694865"/>
    </source>
</evidence>
<evidence type="ECO:0000256" key="1">
    <source>
        <dbReference type="ARBA" id="ARBA00001947"/>
    </source>
</evidence>
<dbReference type="PRINTS" id="PR00786">
    <property type="entry name" value="NEPRILYSIN"/>
</dbReference>
<dbReference type="Pfam" id="PF01431">
    <property type="entry name" value="Peptidase_M13"/>
    <property type="match status" value="1"/>
</dbReference>
<dbReference type="PANTHER" id="PTHR11733">
    <property type="entry name" value="ZINC METALLOPROTEASE FAMILY M13 NEPRILYSIN-RELATED"/>
    <property type="match status" value="1"/>
</dbReference>
<dbReference type="Gene3D" id="3.40.390.10">
    <property type="entry name" value="Collagenase (Catalytic Domain)"/>
    <property type="match status" value="1"/>
</dbReference>
<dbReference type="InterPro" id="IPR042089">
    <property type="entry name" value="Peptidase_M13_dom_2"/>
</dbReference>
<accession>A0ABM0MIQ0</accession>
<dbReference type="Pfam" id="PF05649">
    <property type="entry name" value="Peptidase_M13_N"/>
    <property type="match status" value="1"/>
</dbReference>
<feature type="domain" description="Peptidase M13 C-terminal" evidence="8">
    <location>
        <begin position="565"/>
        <end position="714"/>
    </location>
</feature>
<dbReference type="Proteomes" id="UP000694865">
    <property type="component" value="Unplaced"/>
</dbReference>
<keyword evidence="5" id="KW-0862">Zinc</keyword>
<keyword evidence="3" id="KW-0479">Metal-binding</keyword>
<feature type="transmembrane region" description="Helical" evidence="7">
    <location>
        <begin position="58"/>
        <end position="82"/>
    </location>
</feature>
<evidence type="ECO:0000256" key="5">
    <source>
        <dbReference type="ARBA" id="ARBA00022833"/>
    </source>
</evidence>
<dbReference type="Gene3D" id="1.10.1380.10">
    <property type="entry name" value="Neutral endopeptidase , domain2"/>
    <property type="match status" value="1"/>
</dbReference>
<keyword evidence="6" id="KW-0482">Metalloprotease</keyword>
<evidence type="ECO:0000256" key="2">
    <source>
        <dbReference type="ARBA" id="ARBA00022670"/>
    </source>
</evidence>
<dbReference type="RefSeq" id="XP_006819891.1">
    <property type="nucleotide sequence ID" value="XM_006819828.1"/>
</dbReference>
<comment type="cofactor">
    <cofactor evidence="1">
        <name>Zn(2+)</name>
        <dbReference type="ChEBI" id="CHEBI:29105"/>
    </cofactor>
</comment>
<evidence type="ECO:0000313" key="11">
    <source>
        <dbReference type="RefSeq" id="XP_006819891.1"/>
    </source>
</evidence>
<gene>
    <name evidence="11" type="primary">LOC102804134</name>
</gene>
<dbReference type="InterPro" id="IPR024079">
    <property type="entry name" value="MetalloPept_cat_dom_sf"/>
</dbReference>
<dbReference type="PROSITE" id="PS51885">
    <property type="entry name" value="NEPRILYSIN"/>
    <property type="match status" value="1"/>
</dbReference>
<keyword evidence="10" id="KW-1185">Reference proteome</keyword>
<evidence type="ECO:0000259" key="8">
    <source>
        <dbReference type="Pfam" id="PF01431"/>
    </source>
</evidence>
<evidence type="ECO:0000259" key="9">
    <source>
        <dbReference type="Pfam" id="PF05649"/>
    </source>
</evidence>
<dbReference type="InterPro" id="IPR000718">
    <property type="entry name" value="Peptidase_M13"/>
</dbReference>
<keyword evidence="7" id="KW-0812">Transmembrane</keyword>
<keyword evidence="4" id="KW-0378">Hydrolase</keyword>
<dbReference type="SUPFAM" id="SSF55486">
    <property type="entry name" value="Metalloproteases ('zincins'), catalytic domain"/>
    <property type="match status" value="1"/>
</dbReference>
<keyword evidence="7" id="KW-0472">Membrane</keyword>
<dbReference type="InterPro" id="IPR018497">
    <property type="entry name" value="Peptidase_M13_C"/>
</dbReference>
<proteinExistence type="predicted"/>
<keyword evidence="2" id="KW-0645">Protease</keyword>
<reference evidence="11" key="1">
    <citation type="submission" date="2025-08" db="UniProtKB">
        <authorList>
            <consortium name="RefSeq"/>
        </authorList>
    </citation>
    <scope>IDENTIFICATION</scope>
    <source>
        <tissue evidence="11">Testes</tissue>
    </source>
</reference>
<evidence type="ECO:0000256" key="6">
    <source>
        <dbReference type="ARBA" id="ARBA00023049"/>
    </source>
</evidence>
<evidence type="ECO:0000256" key="3">
    <source>
        <dbReference type="ARBA" id="ARBA00022723"/>
    </source>
</evidence>
<dbReference type="InterPro" id="IPR008753">
    <property type="entry name" value="Peptidase_M13_N"/>
</dbReference>
<dbReference type="PANTHER" id="PTHR11733:SF240">
    <property type="entry name" value="GH14155P-RELATED"/>
    <property type="match status" value="1"/>
</dbReference>
<evidence type="ECO:0000256" key="4">
    <source>
        <dbReference type="ARBA" id="ARBA00022801"/>
    </source>
</evidence>
<sequence length="716" mass="80318">MQNDGFEKDAQLLNIRKVDPESGDPIKDNPDEIRVISDENAGIMYVEREQQPKHGCTACLTVLMVIVLSSGLLAGAFCNYFLNNVPETTAAPPCPTIAADNMIINAKSRIKEGTDKNICLTKQCVKTGGRMLEYMDESVDPCVDFYQYSCGNWLRNNPIPADKSRYGVLDFIQESNSNLLKSIMESSPETVPSEAERKSLQMYAECMDIDARDSLGVQPVIDMLSSMGGWNSLGDIDVHVLSTILKEYNVKPFFNVMVGIDDFDSTRSSIMIDQPMNVLPDPSYYLRNESHDEIIVGYKAYINIILTELGLQEPTLSDIASEIWDFEVALAKIFTPDAERRDILKMYNKVTISELQGIAPEFDWLSILKTVASPTEVDDTEEVIIYATGYLQRLSSLVENTDPRIAHNYMMWRVASSYLVYTSSKMHDAYNQISNTVTGATAAEETWKTCYGIVSTYLDTAVSEMVTSIKTAFKSNLLEAVDWMSDETKHAAIEKVNAMGEKVAYPEYLLDPEELDSRYEEFEVVSASFVQSMVNCASFSVKVNMKHLHRPVDLTEWPVAPQVLNAFYVSTMNEMVILAGILQPTLFDSESLWALNYGGIGYVIAHELIHGFDTRGRLYNKHGTIAPWWSEESSTRFEQRAQCVINLYDGYEVEGTNTHVNGNLTLAENIADLGAIRQSYNAYKSWTSMHGEEQLLPGLGMSNEQVFFLAFAQVSH</sequence>
<keyword evidence="7" id="KW-1133">Transmembrane helix</keyword>
<evidence type="ECO:0000256" key="7">
    <source>
        <dbReference type="SAM" id="Phobius"/>
    </source>
</evidence>